<dbReference type="FunFam" id="3.30.160.60:FF:000692">
    <property type="entry name" value="Zinc finger and BTB domain containing 24"/>
    <property type="match status" value="1"/>
</dbReference>
<keyword evidence="10" id="KW-0804">Transcription</keyword>
<dbReference type="Gene3D" id="3.30.710.10">
    <property type="entry name" value="Potassium Channel Kv1.1, Chain A"/>
    <property type="match status" value="1"/>
</dbReference>
<keyword evidence="8" id="KW-0805">Transcription regulation</keyword>
<keyword evidence="9" id="KW-0238">DNA-binding</keyword>
<evidence type="ECO:0000313" key="20">
    <source>
        <dbReference type="EMBL" id="NXL85401.1"/>
    </source>
</evidence>
<dbReference type="PROSITE" id="PS50097">
    <property type="entry name" value="BTB"/>
    <property type="match status" value="1"/>
</dbReference>
<feature type="domain" description="C2H2-type" evidence="19">
    <location>
        <begin position="475"/>
        <end position="502"/>
    </location>
</feature>
<evidence type="ECO:0000256" key="12">
    <source>
        <dbReference type="ARBA" id="ARBA00056876"/>
    </source>
</evidence>
<dbReference type="InterPro" id="IPR013087">
    <property type="entry name" value="Znf_C2H2_type"/>
</dbReference>
<dbReference type="Gene3D" id="3.30.160.60">
    <property type="entry name" value="Classic Zinc Finger"/>
    <property type="match status" value="8"/>
</dbReference>
<dbReference type="InterPro" id="IPR000210">
    <property type="entry name" value="BTB/POZ_dom"/>
</dbReference>
<evidence type="ECO:0000256" key="17">
    <source>
        <dbReference type="SAM" id="MobiDB-lite"/>
    </source>
</evidence>
<evidence type="ECO:0000256" key="4">
    <source>
        <dbReference type="ARBA" id="ARBA00022723"/>
    </source>
</evidence>
<evidence type="ECO:0000256" key="13">
    <source>
        <dbReference type="ARBA" id="ARBA00065867"/>
    </source>
</evidence>
<dbReference type="Pfam" id="PF00651">
    <property type="entry name" value="BTB"/>
    <property type="match status" value="1"/>
</dbReference>
<gene>
    <name evidence="20" type="primary">Zbtb24</name>
    <name evidence="20" type="ORF">ALELAT_R11657</name>
</gene>
<dbReference type="GO" id="GO:0008270">
    <property type="term" value="F:zinc ion binding"/>
    <property type="evidence" value="ECO:0007669"/>
    <property type="project" value="UniProtKB-KW"/>
</dbReference>
<feature type="domain" description="C2H2-type" evidence="19">
    <location>
        <begin position="321"/>
        <end position="348"/>
    </location>
</feature>
<evidence type="ECO:0000256" key="5">
    <source>
        <dbReference type="ARBA" id="ARBA00022737"/>
    </source>
</evidence>
<feature type="domain" description="C2H2-type" evidence="19">
    <location>
        <begin position="293"/>
        <end position="320"/>
    </location>
</feature>
<feature type="non-terminal residue" evidence="20">
    <location>
        <position position="1"/>
    </location>
</feature>
<evidence type="ECO:0000256" key="6">
    <source>
        <dbReference type="ARBA" id="ARBA00022771"/>
    </source>
</evidence>
<comment type="subunit">
    <text evidence="13">Interacts with MN1.</text>
</comment>
<dbReference type="FunFam" id="3.30.160.60:FF:000267">
    <property type="entry name" value="Zinc finger and BTB domain-containing 49"/>
    <property type="match status" value="1"/>
</dbReference>
<dbReference type="FunFam" id="3.30.160.60:FF:001506">
    <property type="entry name" value="Zinc finger protein"/>
    <property type="match status" value="1"/>
</dbReference>
<evidence type="ECO:0000256" key="7">
    <source>
        <dbReference type="ARBA" id="ARBA00022833"/>
    </source>
</evidence>
<comment type="caution">
    <text evidence="20">The sequence shown here is derived from an EMBL/GenBank/DDBJ whole genome shotgun (WGS) entry which is preliminary data.</text>
</comment>
<feature type="domain" description="C2H2-type" evidence="19">
    <location>
        <begin position="419"/>
        <end position="446"/>
    </location>
</feature>
<dbReference type="PROSITE" id="PS00028">
    <property type="entry name" value="ZINC_FINGER_C2H2_1"/>
    <property type="match status" value="8"/>
</dbReference>
<comment type="function">
    <text evidence="1">May be involved in transcriptional regulation.</text>
</comment>
<keyword evidence="6 16" id="KW-0863">Zinc-finger</keyword>
<evidence type="ECO:0000259" key="18">
    <source>
        <dbReference type="PROSITE" id="PS50097"/>
    </source>
</evidence>
<evidence type="ECO:0000313" key="21">
    <source>
        <dbReference type="Proteomes" id="UP000562322"/>
    </source>
</evidence>
<dbReference type="PANTHER" id="PTHR24394:SF59">
    <property type="entry name" value="ZINC FINGER AND BTB DOMAIN-CONTAINING PROTEIN 24 ISOFORM X1"/>
    <property type="match status" value="1"/>
</dbReference>
<evidence type="ECO:0000256" key="14">
    <source>
        <dbReference type="ARBA" id="ARBA00071013"/>
    </source>
</evidence>
<dbReference type="FunFam" id="3.30.160.60:FF:000624">
    <property type="entry name" value="zinc finger protein 697"/>
    <property type="match status" value="2"/>
</dbReference>
<feature type="compositionally biased region" description="Polar residues" evidence="17">
    <location>
        <begin position="183"/>
        <end position="193"/>
    </location>
</feature>
<feature type="non-terminal residue" evidence="20">
    <location>
        <position position="680"/>
    </location>
</feature>
<evidence type="ECO:0000256" key="16">
    <source>
        <dbReference type="PROSITE-ProRule" id="PRU00042"/>
    </source>
</evidence>
<keyword evidence="21" id="KW-1185">Reference proteome</keyword>
<dbReference type="CDD" id="cd18212">
    <property type="entry name" value="BTB_POZ_ZBTB24_ZNF450"/>
    <property type="match status" value="1"/>
</dbReference>
<accession>A0A7L0W1W3</accession>
<evidence type="ECO:0000259" key="19">
    <source>
        <dbReference type="PROSITE" id="PS50157"/>
    </source>
</evidence>
<evidence type="ECO:0000256" key="8">
    <source>
        <dbReference type="ARBA" id="ARBA00023015"/>
    </source>
</evidence>
<dbReference type="GO" id="GO:0000981">
    <property type="term" value="F:DNA-binding transcription factor activity, RNA polymerase II-specific"/>
    <property type="evidence" value="ECO:0007669"/>
    <property type="project" value="TreeGrafter"/>
</dbReference>
<dbReference type="PANTHER" id="PTHR24394">
    <property type="entry name" value="ZINC FINGER PROTEIN"/>
    <property type="match status" value="1"/>
</dbReference>
<dbReference type="PROSITE" id="PS50157">
    <property type="entry name" value="ZINC_FINGER_C2H2_2"/>
    <property type="match status" value="8"/>
</dbReference>
<feature type="domain" description="BTB" evidence="18">
    <location>
        <begin position="38"/>
        <end position="104"/>
    </location>
</feature>
<comment type="similarity">
    <text evidence="3">Belongs to the krueppel C2H2-type zinc-finger protein family.</text>
</comment>
<organism evidence="20 21">
    <name type="scientific">Alectura lathami</name>
    <name type="common">Australian brush turkey</name>
    <dbReference type="NCBI Taxonomy" id="81907"/>
    <lineage>
        <taxon>Eukaryota</taxon>
        <taxon>Metazoa</taxon>
        <taxon>Chordata</taxon>
        <taxon>Craniata</taxon>
        <taxon>Vertebrata</taxon>
        <taxon>Euteleostomi</taxon>
        <taxon>Archelosauria</taxon>
        <taxon>Archosauria</taxon>
        <taxon>Dinosauria</taxon>
        <taxon>Saurischia</taxon>
        <taxon>Theropoda</taxon>
        <taxon>Coelurosauria</taxon>
        <taxon>Aves</taxon>
        <taxon>Neognathae</taxon>
        <taxon>Galloanserae</taxon>
        <taxon>Galliformes</taxon>
        <taxon>Megapodiidae</taxon>
        <taxon>Alectura</taxon>
    </lineage>
</organism>
<evidence type="ECO:0000256" key="15">
    <source>
        <dbReference type="ARBA" id="ARBA00078709"/>
    </source>
</evidence>
<dbReference type="OrthoDB" id="6365676at2759"/>
<comment type="function">
    <text evidence="12">May be involved in BMP2-induced transcription.</text>
</comment>
<proteinExistence type="inferred from homology"/>
<dbReference type="InterPro" id="IPR036236">
    <property type="entry name" value="Znf_C2H2_sf"/>
</dbReference>
<sequence>MAETASDPSEKLVFIHSRTHKDTILANFEEQRKKDFLCDITLIVENVQFRAHKALLAASSEYFSMMFVDEGEIGQSVYMLEGMVADAFGALLEFIYTGYLHASEKSTEQILATAQLLKVNDLVWACAEHHASCSWDSSTSAALTSGEKKSEELPKRKRGRPRKVLTVQEEKSGANPAEDVQLRENNSVQNKQNFMKKDVAAEETVISEQDPARKDAEEAEPACGSEAAVSLSAEKDENCDPKSEGMQSAQSRYSKRRLRRSIKLKDYKLLGEEDEKGLAKRANGKRKRAGSEARCKDCGKVFKYNHFLAIHQRSHTGERPYKCSECGKGFSQKHSLQVHERMHTGERPYTCTVCSKALTTKHSLLEHMSLHTGQKAFTCDQCGKYFSQKRQLKSHYRVHTGDHYALTLFLLLRQGHSLPECSQCHRKFMDAAQLKKHLRTHTGEKPFTCEICGKSFTAKSSLQTHIRIHRGEKPYSCGICGKSFSDSSAKRRHCILHTGKKPFSCPECSLQFARLDNLKSHLKIHIKEKQFQEANTAPSTNTNSEEMRNILQLQQYQLAASGGQEIQLLVTDAVHNMNFMPSHNQGISIVTAEGAPNMTTGQAANLTLLAQPPQQLQNLLLSAQQEQAGQIQSMSMMANQIEAAQPEQMHVITLSKEALEHLHAHQGQNEEIHLAGSSHP</sequence>
<dbReference type="SUPFAM" id="SSF57667">
    <property type="entry name" value="beta-beta-alpha zinc fingers"/>
    <property type="match status" value="4"/>
</dbReference>
<dbReference type="FunFam" id="3.30.160.60:FF:000006">
    <property type="entry name" value="Zinc finger protein 184 (Kruppel-like)"/>
    <property type="match status" value="1"/>
</dbReference>
<protein>
    <recommendedName>
        <fullName evidence="14">Zinc finger and BTB domain-containing protein 24</fullName>
    </recommendedName>
    <alternativeName>
        <fullName evidence="15">Zinc finger protein 450</fullName>
    </alternativeName>
</protein>
<comment type="subcellular location">
    <subcellularLocation>
        <location evidence="2">Nucleus</location>
    </subcellularLocation>
</comment>
<dbReference type="Proteomes" id="UP000562322">
    <property type="component" value="Unassembled WGS sequence"/>
</dbReference>
<evidence type="ECO:0000256" key="3">
    <source>
        <dbReference type="ARBA" id="ARBA00006991"/>
    </source>
</evidence>
<feature type="domain" description="C2H2-type" evidence="19">
    <location>
        <begin position="447"/>
        <end position="474"/>
    </location>
</feature>
<feature type="region of interest" description="Disordered" evidence="17">
    <location>
        <begin position="137"/>
        <end position="257"/>
    </location>
</feature>
<keyword evidence="4" id="KW-0479">Metal-binding</keyword>
<dbReference type="EMBL" id="VXAV01002384">
    <property type="protein sequence ID" value="NXL85401.1"/>
    <property type="molecule type" value="Genomic_DNA"/>
</dbReference>
<evidence type="ECO:0000256" key="10">
    <source>
        <dbReference type="ARBA" id="ARBA00023163"/>
    </source>
</evidence>
<evidence type="ECO:0000256" key="11">
    <source>
        <dbReference type="ARBA" id="ARBA00023242"/>
    </source>
</evidence>
<reference evidence="20 21" key="1">
    <citation type="submission" date="2019-09" db="EMBL/GenBank/DDBJ databases">
        <title>Bird 10,000 Genomes (B10K) Project - Family phase.</title>
        <authorList>
            <person name="Zhang G."/>
        </authorList>
    </citation>
    <scope>NUCLEOTIDE SEQUENCE [LARGE SCALE GENOMIC DNA]</scope>
    <source>
        <strain evidence="20">B10K-DU-001-39</strain>
        <tissue evidence="20">Muscle</tissue>
    </source>
</reference>
<evidence type="ECO:0000256" key="1">
    <source>
        <dbReference type="ARBA" id="ARBA00003767"/>
    </source>
</evidence>
<keyword evidence="5" id="KW-0677">Repeat</keyword>
<dbReference type="FunFam" id="3.30.160.60:FF:001125">
    <property type="entry name" value="Zinc finger and BTB domain-containing protein 24"/>
    <property type="match status" value="1"/>
</dbReference>
<evidence type="ECO:0000256" key="9">
    <source>
        <dbReference type="ARBA" id="ARBA00023125"/>
    </source>
</evidence>
<keyword evidence="11" id="KW-0539">Nucleus</keyword>
<dbReference type="AlphaFoldDB" id="A0A7L0W1W3"/>
<dbReference type="SMART" id="SM00355">
    <property type="entry name" value="ZnF_C2H2"/>
    <property type="match status" value="8"/>
</dbReference>
<feature type="domain" description="C2H2-type" evidence="19">
    <location>
        <begin position="503"/>
        <end position="530"/>
    </location>
</feature>
<dbReference type="FunFam" id="3.30.160.60:FF:000097">
    <property type="entry name" value="Zinc finger protein"/>
    <property type="match status" value="1"/>
</dbReference>
<dbReference type="Pfam" id="PF00096">
    <property type="entry name" value="zf-C2H2"/>
    <property type="match status" value="7"/>
</dbReference>
<dbReference type="GO" id="GO:0005634">
    <property type="term" value="C:nucleus"/>
    <property type="evidence" value="ECO:0007669"/>
    <property type="project" value="UniProtKB-SubCell"/>
</dbReference>
<dbReference type="SUPFAM" id="SSF54695">
    <property type="entry name" value="POZ domain"/>
    <property type="match status" value="1"/>
</dbReference>
<feature type="compositionally biased region" description="Basic and acidic residues" evidence="17">
    <location>
        <begin position="233"/>
        <end position="243"/>
    </location>
</feature>
<evidence type="ECO:0000256" key="2">
    <source>
        <dbReference type="ARBA" id="ARBA00004123"/>
    </source>
</evidence>
<feature type="domain" description="C2H2-type" evidence="19">
    <location>
        <begin position="349"/>
        <end position="376"/>
    </location>
</feature>
<dbReference type="SMART" id="SM00225">
    <property type="entry name" value="BTB"/>
    <property type="match status" value="1"/>
</dbReference>
<dbReference type="GO" id="GO:0003677">
    <property type="term" value="F:DNA binding"/>
    <property type="evidence" value="ECO:0007669"/>
    <property type="project" value="UniProtKB-KW"/>
</dbReference>
<name>A0A7L0W1W3_ALELA</name>
<feature type="domain" description="C2H2-type" evidence="19">
    <location>
        <begin position="377"/>
        <end position="404"/>
    </location>
</feature>
<dbReference type="InterPro" id="IPR011333">
    <property type="entry name" value="SKP1/BTB/POZ_sf"/>
</dbReference>
<keyword evidence="7" id="KW-0862">Zinc</keyword>